<accession>A0A0F4KRU5</accession>
<keyword evidence="3" id="KW-1185">Reference proteome</keyword>
<dbReference type="InterPro" id="IPR036249">
    <property type="entry name" value="Thioredoxin-like_sf"/>
</dbReference>
<organism evidence="2 3">
    <name type="scientific">Bombilactobacillus mellis</name>
    <dbReference type="NCBI Taxonomy" id="1218508"/>
    <lineage>
        <taxon>Bacteria</taxon>
        <taxon>Bacillati</taxon>
        <taxon>Bacillota</taxon>
        <taxon>Bacilli</taxon>
        <taxon>Lactobacillales</taxon>
        <taxon>Lactobacillaceae</taxon>
        <taxon>Bombilactobacillus</taxon>
    </lineage>
</organism>
<dbReference type="STRING" id="1218508.JG29_05700"/>
<dbReference type="OrthoDB" id="7629852at2"/>
<dbReference type="AlphaFoldDB" id="A0A0F4KRU5"/>
<evidence type="ECO:0000313" key="2">
    <source>
        <dbReference type="EMBL" id="KJY49120.1"/>
    </source>
</evidence>
<feature type="domain" description="Thioredoxin" evidence="1">
    <location>
        <begin position="1"/>
        <end position="106"/>
    </location>
</feature>
<gene>
    <name evidence="2" type="ORF">JG29_05700</name>
</gene>
<dbReference type="Proteomes" id="UP000033695">
    <property type="component" value="Unassembled WGS sequence"/>
</dbReference>
<proteinExistence type="predicted"/>
<evidence type="ECO:0000259" key="1">
    <source>
        <dbReference type="PROSITE" id="PS51352"/>
    </source>
</evidence>
<dbReference type="InterPro" id="IPR013766">
    <property type="entry name" value="Thioredoxin_domain"/>
</dbReference>
<dbReference type="SUPFAM" id="SSF52833">
    <property type="entry name" value="Thioredoxin-like"/>
    <property type="match status" value="1"/>
</dbReference>
<evidence type="ECO:0000313" key="3">
    <source>
        <dbReference type="Proteomes" id="UP000033695"/>
    </source>
</evidence>
<dbReference type="CDD" id="cd02947">
    <property type="entry name" value="TRX_family"/>
    <property type="match status" value="1"/>
</dbReference>
<comment type="caution">
    <text evidence="2">The sequence shown here is derived from an EMBL/GenBank/DDBJ whole genome shotgun (WGS) entry which is preliminary data.</text>
</comment>
<protein>
    <submittedName>
        <fullName evidence="2">Thioredoxin</fullName>
    </submittedName>
</protein>
<reference evidence="2 3" key="1">
    <citation type="submission" date="2014-12" db="EMBL/GenBank/DDBJ databases">
        <title>Comparative genomics of the lactic acid bacteria isolated from the honey bee gut.</title>
        <authorList>
            <person name="Ellegaard K.M."/>
            <person name="Tamarit D."/>
            <person name="Javelind E."/>
            <person name="Olofsson T."/>
            <person name="Andersson S.G."/>
            <person name="Vasquez A."/>
        </authorList>
    </citation>
    <scope>NUCLEOTIDE SEQUENCE [LARGE SCALE GENOMIC DNA]</scope>
    <source>
        <strain evidence="2 3">Hon2</strain>
    </source>
</reference>
<dbReference type="PANTHER" id="PTHR10438:SF468">
    <property type="entry name" value="THIOREDOXIN-1-RELATED"/>
    <property type="match status" value="1"/>
</dbReference>
<dbReference type="PATRIC" id="fig|1218508.4.peg.585"/>
<dbReference type="InterPro" id="IPR050620">
    <property type="entry name" value="Thioredoxin_H-type-like"/>
</dbReference>
<sequence>MKELNDYSTTDVQTVTQDGKYILFFSATWCPDCKFIEPFMPEIEADYPDYQFVHVDRDQFLDLAKELGIMGIPSFVAFDRGQEIGRFVNKDRKTKAEVENFINSLN</sequence>
<dbReference type="PROSITE" id="PS51352">
    <property type="entry name" value="THIOREDOXIN_2"/>
    <property type="match status" value="1"/>
</dbReference>
<dbReference type="PANTHER" id="PTHR10438">
    <property type="entry name" value="THIOREDOXIN"/>
    <property type="match status" value="1"/>
</dbReference>
<dbReference type="RefSeq" id="WP_045922428.1">
    <property type="nucleotide sequence ID" value="NZ_JAAEDZ010000003.1"/>
</dbReference>
<dbReference type="EMBL" id="JXBZ01000005">
    <property type="protein sequence ID" value="KJY49120.1"/>
    <property type="molecule type" value="Genomic_DNA"/>
</dbReference>
<name>A0A0F4KRU5_9LACO</name>
<dbReference type="HOGENOM" id="CLU_090389_14_3_9"/>
<dbReference type="Pfam" id="PF00085">
    <property type="entry name" value="Thioredoxin"/>
    <property type="match status" value="1"/>
</dbReference>
<dbReference type="Gene3D" id="3.40.30.10">
    <property type="entry name" value="Glutaredoxin"/>
    <property type="match status" value="1"/>
</dbReference>